<name>A0A8S5V2B5_9CAUD</name>
<feature type="region of interest" description="Disordered" evidence="2">
    <location>
        <begin position="88"/>
        <end position="110"/>
    </location>
</feature>
<organism evidence="3">
    <name type="scientific">CrAss-like virus sp. ctelJ1</name>
    <dbReference type="NCBI Taxonomy" id="2825838"/>
    <lineage>
        <taxon>Viruses</taxon>
        <taxon>Duplodnaviria</taxon>
        <taxon>Heunggongvirae</taxon>
        <taxon>Uroviricota</taxon>
        <taxon>Caudoviricetes</taxon>
        <taxon>Crassvirales</taxon>
    </lineage>
</organism>
<feature type="compositionally biased region" description="Acidic residues" evidence="2">
    <location>
        <begin position="93"/>
        <end position="104"/>
    </location>
</feature>
<keyword evidence="1" id="KW-0175">Coiled coil</keyword>
<reference evidence="3" key="1">
    <citation type="journal article" date="2021" name="Proc. Natl. Acad. Sci. U.S.A.">
        <title>A Catalog of Tens of Thousands of Viruses from Human Metagenomes Reveals Hidden Associations with Chronic Diseases.</title>
        <authorList>
            <person name="Tisza M.J."/>
            <person name="Buck C.B."/>
        </authorList>
    </citation>
    <scope>NUCLEOTIDE SEQUENCE</scope>
    <source>
        <strain evidence="3">CtelJ1</strain>
    </source>
</reference>
<feature type="coiled-coil region" evidence="1">
    <location>
        <begin position="19"/>
        <end position="53"/>
    </location>
</feature>
<sequence length="110" mass="12610">MGEVKKIAPSVKVDYEAQYKELKEKYDQAVDFNRQLSAQAKSLYDKLQRADASNFFTRLNFLFKIVEQAPLFPKSVVADTIEEITDAMFKEGDDTDKEDTDECENVGTKE</sequence>
<proteinExistence type="predicted"/>
<evidence type="ECO:0000256" key="2">
    <source>
        <dbReference type="SAM" id="MobiDB-lite"/>
    </source>
</evidence>
<evidence type="ECO:0000313" key="3">
    <source>
        <dbReference type="EMBL" id="DAG00890.1"/>
    </source>
</evidence>
<accession>A0A8S5V2B5</accession>
<protein>
    <submittedName>
        <fullName evidence="3">Uncharacterized protein</fullName>
    </submittedName>
</protein>
<dbReference type="EMBL" id="BK016184">
    <property type="protein sequence ID" value="DAG00890.1"/>
    <property type="molecule type" value="Genomic_DNA"/>
</dbReference>
<evidence type="ECO:0000256" key="1">
    <source>
        <dbReference type="SAM" id="Coils"/>
    </source>
</evidence>